<dbReference type="RefSeq" id="WP_387409428.1">
    <property type="nucleotide sequence ID" value="NZ_JBIASD010000004.1"/>
</dbReference>
<accession>A0ABW6SMP9</accession>
<keyword evidence="2" id="KW-1185">Reference proteome</keyword>
<sequence>MLATIPLGSALEASTVHDSIRTPEARATVLAIAARAEFRFASNNPFDEFNVEHMAVRGRNHTGPFWFLWHDTTGELHASRIGKAGNVLRELTGSEAARAR</sequence>
<evidence type="ECO:0000313" key="2">
    <source>
        <dbReference type="Proteomes" id="UP001602013"/>
    </source>
</evidence>
<dbReference type="Proteomes" id="UP001602013">
    <property type="component" value="Unassembled WGS sequence"/>
</dbReference>
<reference evidence="1 2" key="1">
    <citation type="submission" date="2024-10" db="EMBL/GenBank/DDBJ databases">
        <title>The Natural Products Discovery Center: Release of the First 8490 Sequenced Strains for Exploring Actinobacteria Biosynthetic Diversity.</title>
        <authorList>
            <person name="Kalkreuter E."/>
            <person name="Kautsar S.A."/>
            <person name="Yang D."/>
            <person name="Bader C.D."/>
            <person name="Teijaro C.N."/>
            <person name="Fluegel L."/>
            <person name="Davis C.M."/>
            <person name="Simpson J.R."/>
            <person name="Lauterbach L."/>
            <person name="Steele A.D."/>
            <person name="Gui C."/>
            <person name="Meng S."/>
            <person name="Li G."/>
            <person name="Viehrig K."/>
            <person name="Ye F."/>
            <person name="Su P."/>
            <person name="Kiefer A.F."/>
            <person name="Nichols A."/>
            <person name="Cepeda A.J."/>
            <person name="Yan W."/>
            <person name="Fan B."/>
            <person name="Jiang Y."/>
            <person name="Adhikari A."/>
            <person name="Zheng C.-J."/>
            <person name="Schuster L."/>
            <person name="Cowan T.M."/>
            <person name="Smanski M.J."/>
            <person name="Chevrette M.G."/>
            <person name="De Carvalho L.P.S."/>
            <person name="Shen B."/>
        </authorList>
    </citation>
    <scope>NUCLEOTIDE SEQUENCE [LARGE SCALE GENOMIC DNA]</scope>
    <source>
        <strain evidence="1 2">NPDC002173</strain>
    </source>
</reference>
<organism evidence="1 2">
    <name type="scientific">Microtetraspora malaysiensis</name>
    <dbReference type="NCBI Taxonomy" id="161358"/>
    <lineage>
        <taxon>Bacteria</taxon>
        <taxon>Bacillati</taxon>
        <taxon>Actinomycetota</taxon>
        <taxon>Actinomycetes</taxon>
        <taxon>Streptosporangiales</taxon>
        <taxon>Streptosporangiaceae</taxon>
        <taxon>Microtetraspora</taxon>
    </lineage>
</organism>
<proteinExistence type="predicted"/>
<protein>
    <submittedName>
        <fullName evidence="1">Uncharacterized protein</fullName>
    </submittedName>
</protein>
<dbReference type="EMBL" id="JBIASD010000004">
    <property type="protein sequence ID" value="MFF3665432.1"/>
    <property type="molecule type" value="Genomic_DNA"/>
</dbReference>
<comment type="caution">
    <text evidence="1">The sequence shown here is derived from an EMBL/GenBank/DDBJ whole genome shotgun (WGS) entry which is preliminary data.</text>
</comment>
<gene>
    <name evidence="1" type="ORF">ACFYXI_07540</name>
</gene>
<evidence type="ECO:0000313" key="1">
    <source>
        <dbReference type="EMBL" id="MFF3665432.1"/>
    </source>
</evidence>
<name>A0ABW6SMP9_9ACTN</name>